<evidence type="ECO:0000313" key="3">
    <source>
        <dbReference type="Proteomes" id="UP000648984"/>
    </source>
</evidence>
<feature type="signal peptide" evidence="1">
    <location>
        <begin position="1"/>
        <end position="20"/>
    </location>
</feature>
<name>A0ABX1QAL2_9RHOO</name>
<accession>A0ABX1QAL2</accession>
<dbReference type="EMBL" id="WTVQ01000017">
    <property type="protein sequence ID" value="NMG75424.1"/>
    <property type="molecule type" value="Genomic_DNA"/>
</dbReference>
<sequence length="106" mass="10522">MSRLITAVLATLFVAGTAFAQAPAAAPAAGATAAPAGDSMCESKAVDKNGKPLAGAAKSSFMKKCHGDAVNTECSAKALDKNGKALAGAAKNSFMKKCMADMKAAK</sequence>
<dbReference type="RefSeq" id="WP_169260573.1">
    <property type="nucleotide sequence ID" value="NZ_WTVQ01000017.1"/>
</dbReference>
<comment type="caution">
    <text evidence="2">The sequence shown here is derived from an EMBL/GenBank/DDBJ whole genome shotgun (WGS) entry which is preliminary data.</text>
</comment>
<dbReference type="Proteomes" id="UP000648984">
    <property type="component" value="Unassembled WGS sequence"/>
</dbReference>
<feature type="chain" id="PRO_5045735859" evidence="1">
    <location>
        <begin position="21"/>
        <end position="106"/>
    </location>
</feature>
<keyword evidence="1" id="KW-0732">Signal</keyword>
<reference evidence="2 3" key="1">
    <citation type="submission" date="2019-12" db="EMBL/GenBank/DDBJ databases">
        <title>Comparative genomics gives insights into the taxonomy of the Azoarcus-Aromatoleum group and reveals separate origins of nif in the plant-associated Azoarcus and non-plant-associated Aromatoleum sub-groups.</title>
        <authorList>
            <person name="Lafos M."/>
            <person name="Maluk M."/>
            <person name="Batista M."/>
            <person name="Junghare M."/>
            <person name="Carmona M."/>
            <person name="Faoro H."/>
            <person name="Cruz L.M."/>
            <person name="Battistoni F."/>
            <person name="De Souza E."/>
            <person name="Pedrosa F."/>
            <person name="Chen W.-M."/>
            <person name="Poole P.S."/>
            <person name="Dixon R.A."/>
            <person name="James E.K."/>
        </authorList>
    </citation>
    <scope>NUCLEOTIDE SEQUENCE [LARGE SCALE GENOMIC DNA]</scope>
    <source>
        <strain evidence="2 3">22Lin</strain>
    </source>
</reference>
<organism evidence="2 3">
    <name type="scientific">Aromatoleum diolicum</name>
    <dbReference type="NCBI Taxonomy" id="75796"/>
    <lineage>
        <taxon>Bacteria</taxon>
        <taxon>Pseudomonadati</taxon>
        <taxon>Pseudomonadota</taxon>
        <taxon>Betaproteobacteria</taxon>
        <taxon>Rhodocyclales</taxon>
        <taxon>Rhodocyclaceae</taxon>
        <taxon>Aromatoleum</taxon>
    </lineage>
</organism>
<gene>
    <name evidence="2" type="ORF">GPA25_11715</name>
</gene>
<protein>
    <submittedName>
        <fullName evidence="2">Uncharacterized protein</fullName>
    </submittedName>
</protein>
<proteinExistence type="predicted"/>
<keyword evidence="3" id="KW-1185">Reference proteome</keyword>
<evidence type="ECO:0000313" key="2">
    <source>
        <dbReference type="EMBL" id="NMG75424.1"/>
    </source>
</evidence>
<evidence type="ECO:0000256" key="1">
    <source>
        <dbReference type="SAM" id="SignalP"/>
    </source>
</evidence>